<dbReference type="AlphaFoldDB" id="A0AA88DPT2"/>
<sequence length="211" mass="23050">MEKFYLESLAGKAKLLGSLMGTVGAMHLTFYRGVEIDIWSTHIDLCIMVSMEAATWQNHRQILGIAASGIAVILVAWCVHARGPVFASAFYPLMLVLVALSGSVLLNENVLEAVPIVLGLYLVLWGKSEESKKKVQLVPADSLGPESIEIVASNPSSADNKKTCSRDNNGMNTSSQKEHDAYTANSCTQESNEEKFDRLRDQSMLLISNCL</sequence>
<feature type="region of interest" description="Disordered" evidence="4">
    <location>
        <begin position="154"/>
        <end position="188"/>
    </location>
</feature>
<evidence type="ECO:0000256" key="3">
    <source>
        <dbReference type="ARBA" id="ARBA00023136"/>
    </source>
</evidence>
<dbReference type="GO" id="GO:0016020">
    <property type="term" value="C:membrane"/>
    <property type="evidence" value="ECO:0007669"/>
    <property type="project" value="InterPro"/>
</dbReference>
<proteinExistence type="predicted"/>
<evidence type="ECO:0000256" key="5">
    <source>
        <dbReference type="SAM" id="Phobius"/>
    </source>
</evidence>
<evidence type="ECO:0000256" key="2">
    <source>
        <dbReference type="ARBA" id="ARBA00022989"/>
    </source>
</evidence>
<dbReference type="Proteomes" id="UP001187192">
    <property type="component" value="Unassembled WGS sequence"/>
</dbReference>
<dbReference type="EMBL" id="BTGU01000083">
    <property type="protein sequence ID" value="GMN59065.1"/>
    <property type="molecule type" value="Genomic_DNA"/>
</dbReference>
<accession>A0AA88DPT2</accession>
<evidence type="ECO:0000256" key="4">
    <source>
        <dbReference type="SAM" id="MobiDB-lite"/>
    </source>
</evidence>
<feature type="transmembrane region" description="Helical" evidence="5">
    <location>
        <begin position="61"/>
        <end position="79"/>
    </location>
</feature>
<protein>
    <recommendedName>
        <fullName evidence="8">WAT1-related protein</fullName>
    </recommendedName>
</protein>
<organism evidence="6 7">
    <name type="scientific">Ficus carica</name>
    <name type="common">Common fig</name>
    <dbReference type="NCBI Taxonomy" id="3494"/>
    <lineage>
        <taxon>Eukaryota</taxon>
        <taxon>Viridiplantae</taxon>
        <taxon>Streptophyta</taxon>
        <taxon>Embryophyta</taxon>
        <taxon>Tracheophyta</taxon>
        <taxon>Spermatophyta</taxon>
        <taxon>Magnoliopsida</taxon>
        <taxon>eudicotyledons</taxon>
        <taxon>Gunneridae</taxon>
        <taxon>Pentapetalae</taxon>
        <taxon>rosids</taxon>
        <taxon>fabids</taxon>
        <taxon>Rosales</taxon>
        <taxon>Moraceae</taxon>
        <taxon>Ficeae</taxon>
        <taxon>Ficus</taxon>
    </lineage>
</organism>
<evidence type="ECO:0000313" key="7">
    <source>
        <dbReference type="Proteomes" id="UP001187192"/>
    </source>
</evidence>
<evidence type="ECO:0000313" key="6">
    <source>
        <dbReference type="EMBL" id="GMN59065.1"/>
    </source>
</evidence>
<keyword evidence="1 5" id="KW-0812">Transmembrane</keyword>
<reference evidence="6" key="1">
    <citation type="submission" date="2023-07" db="EMBL/GenBank/DDBJ databases">
        <title>draft genome sequence of fig (Ficus carica).</title>
        <authorList>
            <person name="Takahashi T."/>
            <person name="Nishimura K."/>
        </authorList>
    </citation>
    <scope>NUCLEOTIDE SEQUENCE</scope>
</reference>
<keyword evidence="3 5" id="KW-0472">Membrane</keyword>
<gene>
    <name evidence="6" type="ORF">TIFTF001_028162</name>
</gene>
<name>A0AA88DPT2_FICCA</name>
<evidence type="ECO:0000256" key="1">
    <source>
        <dbReference type="ARBA" id="ARBA00022692"/>
    </source>
</evidence>
<evidence type="ECO:0008006" key="8">
    <source>
        <dbReference type="Google" id="ProtNLM"/>
    </source>
</evidence>
<dbReference type="Gramene" id="FCD_00028625-RA">
    <property type="protein sequence ID" value="FCD_00028625-RA:cds"/>
    <property type="gene ID" value="FCD_00028625"/>
</dbReference>
<dbReference type="GO" id="GO:0022857">
    <property type="term" value="F:transmembrane transporter activity"/>
    <property type="evidence" value="ECO:0007669"/>
    <property type="project" value="InterPro"/>
</dbReference>
<keyword evidence="7" id="KW-1185">Reference proteome</keyword>
<keyword evidence="2 5" id="KW-1133">Transmembrane helix</keyword>
<dbReference type="InterPro" id="IPR030184">
    <property type="entry name" value="WAT1-related"/>
</dbReference>
<comment type="caution">
    <text evidence="6">The sequence shown here is derived from an EMBL/GenBank/DDBJ whole genome shotgun (WGS) entry which is preliminary data.</text>
</comment>
<feature type="compositionally biased region" description="Polar residues" evidence="4">
    <location>
        <begin position="166"/>
        <end position="175"/>
    </location>
</feature>
<feature type="transmembrane region" description="Helical" evidence="5">
    <location>
        <begin position="110"/>
        <end position="126"/>
    </location>
</feature>
<dbReference type="PANTHER" id="PTHR31218">
    <property type="entry name" value="WAT1-RELATED PROTEIN"/>
    <property type="match status" value="1"/>
</dbReference>